<dbReference type="AlphaFoldDB" id="A0A1G2LW08"/>
<gene>
    <name evidence="2" type="ORF">A3A10_01295</name>
</gene>
<protein>
    <recommendedName>
        <fullName evidence="1">R3H domain-containing protein</fullName>
    </recommendedName>
</protein>
<evidence type="ECO:0000313" key="2">
    <source>
        <dbReference type="EMBL" id="OHA15049.1"/>
    </source>
</evidence>
<dbReference type="InterPro" id="IPR015946">
    <property type="entry name" value="KH_dom-like_a/b"/>
</dbReference>
<evidence type="ECO:0000259" key="1">
    <source>
        <dbReference type="PROSITE" id="PS51061"/>
    </source>
</evidence>
<dbReference type="InterPro" id="IPR039247">
    <property type="entry name" value="KhpB"/>
</dbReference>
<dbReference type="SMART" id="SM00393">
    <property type="entry name" value="R3H"/>
    <property type="match status" value="1"/>
</dbReference>
<name>A0A1G2LW08_9BACT</name>
<dbReference type="Pfam" id="PF01424">
    <property type="entry name" value="R3H"/>
    <property type="match status" value="1"/>
</dbReference>
<dbReference type="Proteomes" id="UP000178116">
    <property type="component" value="Unassembled WGS sequence"/>
</dbReference>
<dbReference type="InterPro" id="IPR036867">
    <property type="entry name" value="R3H_dom_sf"/>
</dbReference>
<organism evidence="2 3">
    <name type="scientific">Candidatus Tagabacteria bacterium RIFCSPLOWO2_01_FULL_42_9</name>
    <dbReference type="NCBI Taxonomy" id="1802296"/>
    <lineage>
        <taxon>Bacteria</taxon>
        <taxon>Candidatus Tagaibacteriota</taxon>
    </lineage>
</organism>
<dbReference type="Gene3D" id="3.30.1370.50">
    <property type="entry name" value="R3H-like domain"/>
    <property type="match status" value="1"/>
</dbReference>
<reference evidence="2 3" key="1">
    <citation type="journal article" date="2016" name="Nat. Commun.">
        <title>Thousands of microbial genomes shed light on interconnected biogeochemical processes in an aquifer system.</title>
        <authorList>
            <person name="Anantharaman K."/>
            <person name="Brown C.T."/>
            <person name="Hug L.A."/>
            <person name="Sharon I."/>
            <person name="Castelle C.J."/>
            <person name="Probst A.J."/>
            <person name="Thomas B.C."/>
            <person name="Singh A."/>
            <person name="Wilkins M.J."/>
            <person name="Karaoz U."/>
            <person name="Brodie E.L."/>
            <person name="Williams K.H."/>
            <person name="Hubbard S.S."/>
            <person name="Banfield J.F."/>
        </authorList>
    </citation>
    <scope>NUCLEOTIDE SEQUENCE [LARGE SCALE GENOMIC DNA]</scope>
</reference>
<comment type="caution">
    <text evidence="2">The sequence shown here is derived from an EMBL/GenBank/DDBJ whole genome shotgun (WGS) entry which is preliminary data.</text>
</comment>
<dbReference type="PROSITE" id="PS51061">
    <property type="entry name" value="R3H"/>
    <property type="match status" value="1"/>
</dbReference>
<feature type="domain" description="R3H" evidence="1">
    <location>
        <begin position="91"/>
        <end position="157"/>
    </location>
</feature>
<dbReference type="PANTHER" id="PTHR35800">
    <property type="entry name" value="PROTEIN JAG"/>
    <property type="match status" value="1"/>
</dbReference>
<dbReference type="EMBL" id="MHRA01000030">
    <property type="protein sequence ID" value="OHA15049.1"/>
    <property type="molecule type" value="Genomic_DNA"/>
</dbReference>
<dbReference type="InterPro" id="IPR001374">
    <property type="entry name" value="R3H_dom"/>
</dbReference>
<dbReference type="GO" id="GO:0003723">
    <property type="term" value="F:RNA binding"/>
    <property type="evidence" value="ECO:0007669"/>
    <property type="project" value="InterPro"/>
</dbReference>
<evidence type="ECO:0000313" key="3">
    <source>
        <dbReference type="Proteomes" id="UP000178116"/>
    </source>
</evidence>
<accession>A0A1G2LW08</accession>
<sequence length="157" mass="18116">MEQRTEIIKNIIETILARLNVKGGVEFMETSEGARFLVKTNEGALLIGENGQNILALNHLVKKIAEKTFAEEDKDIKEKLTFSLDVNDYQAKRIDDLKNLARLNAQRVRFFKKEIMLKPMTSFERRVIHSVLTEYPDISTESVGEEPHRKVVIKPYQ</sequence>
<dbReference type="Gene3D" id="3.30.300.20">
    <property type="match status" value="1"/>
</dbReference>
<dbReference type="InterPro" id="IPR034079">
    <property type="entry name" value="R3H_KhpB"/>
</dbReference>
<proteinExistence type="predicted"/>
<dbReference type="CDD" id="cd02644">
    <property type="entry name" value="R3H_jag"/>
    <property type="match status" value="1"/>
</dbReference>
<dbReference type="SUPFAM" id="SSF82708">
    <property type="entry name" value="R3H domain"/>
    <property type="match status" value="1"/>
</dbReference>
<dbReference type="PANTHER" id="PTHR35800:SF1">
    <property type="entry name" value="RNA-BINDING PROTEIN KHPB"/>
    <property type="match status" value="1"/>
</dbReference>